<gene>
    <name evidence="2" type="ORF">KUF71_026226</name>
</gene>
<comment type="caution">
    <text evidence="2">The sequence shown here is derived from an EMBL/GenBank/DDBJ whole genome shotgun (WGS) entry which is preliminary data.</text>
</comment>
<dbReference type="EMBL" id="JAHWGI010000783">
    <property type="protein sequence ID" value="KAK3917755.1"/>
    <property type="molecule type" value="Genomic_DNA"/>
</dbReference>
<organism evidence="2 3">
    <name type="scientific">Frankliniella fusca</name>
    <dbReference type="NCBI Taxonomy" id="407009"/>
    <lineage>
        <taxon>Eukaryota</taxon>
        <taxon>Metazoa</taxon>
        <taxon>Ecdysozoa</taxon>
        <taxon>Arthropoda</taxon>
        <taxon>Hexapoda</taxon>
        <taxon>Insecta</taxon>
        <taxon>Pterygota</taxon>
        <taxon>Neoptera</taxon>
        <taxon>Paraneoptera</taxon>
        <taxon>Thysanoptera</taxon>
        <taxon>Terebrantia</taxon>
        <taxon>Thripoidea</taxon>
        <taxon>Thripidae</taxon>
        <taxon>Frankliniella</taxon>
    </lineage>
</organism>
<evidence type="ECO:0000313" key="2">
    <source>
        <dbReference type="EMBL" id="KAK3917755.1"/>
    </source>
</evidence>
<keyword evidence="3" id="KW-1185">Reference proteome</keyword>
<dbReference type="GO" id="GO:0005524">
    <property type="term" value="F:ATP binding"/>
    <property type="evidence" value="ECO:0007669"/>
    <property type="project" value="UniProtKB-KW"/>
</dbReference>
<proteinExistence type="predicted"/>
<accession>A0AAE1HAJ0</accession>
<dbReference type="Proteomes" id="UP001219518">
    <property type="component" value="Unassembled WGS sequence"/>
</dbReference>
<feature type="compositionally biased region" description="Basic residues" evidence="1">
    <location>
        <begin position="60"/>
        <end position="71"/>
    </location>
</feature>
<sequence length="466" mass="53085">MEEGSSKPVTGAEDGSRRRSTRTKAQRQQISGSMECVERPPQKAPSKQKQSRVPPAPSAKKTKQVLARKTRKTDVSSEIMEAIVDDPDDPSDGTPVVLSGASVEVPHGVKKTRPPPQPPLCPICQEVLPSQTRLKTHTMRHKINDVNSRKVFNYEELSLETKAHDALKEMLQEPGAEKQEYVKKIIDSSQNMSEEWQQFIAQLAKPILDSFKKPCSAMPSQQYEDQLRALNKILNDKQQFLCLTNNFKVFADNCNKESITEIVLTRLCFKLHDFILKFEFEAMKVIDLPDVPLVPHSVDKGAFEVHLRKFFQCYYLKGLKSGSTRMLARCACIRLHFIEYSDESLAQSTDFILNNASWEEDANCSAKLKLKDRVVSFFISIEEIIQSLKSSVKTDSVLDVLIRKNILLEPWYLLTNVFEEDEALVFLSDLISIFIKLSMKLEDKRLREEEVKKAKQYALLTGLKTN</sequence>
<protein>
    <submittedName>
        <fullName evidence="2">ATP-binding protein Uup</fullName>
    </submittedName>
</protein>
<dbReference type="AlphaFoldDB" id="A0AAE1HAJ0"/>
<keyword evidence="2" id="KW-0067">ATP-binding</keyword>
<reference evidence="2" key="2">
    <citation type="journal article" date="2023" name="BMC Genomics">
        <title>Pest status, molecular evolution, and epigenetic factors derived from the genome assembly of Frankliniella fusca, a thysanopteran phytovirus vector.</title>
        <authorList>
            <person name="Catto M.A."/>
            <person name="Labadie P.E."/>
            <person name="Jacobson A.L."/>
            <person name="Kennedy G.G."/>
            <person name="Srinivasan R."/>
            <person name="Hunt B.G."/>
        </authorList>
    </citation>
    <scope>NUCLEOTIDE SEQUENCE</scope>
    <source>
        <strain evidence="2">PL_HMW_Pooled</strain>
    </source>
</reference>
<evidence type="ECO:0000313" key="3">
    <source>
        <dbReference type="Proteomes" id="UP001219518"/>
    </source>
</evidence>
<name>A0AAE1HAJ0_9NEOP</name>
<feature type="region of interest" description="Disordered" evidence="1">
    <location>
        <begin position="1"/>
        <end position="74"/>
    </location>
</feature>
<evidence type="ECO:0000256" key="1">
    <source>
        <dbReference type="SAM" id="MobiDB-lite"/>
    </source>
</evidence>
<reference evidence="2" key="1">
    <citation type="submission" date="2021-07" db="EMBL/GenBank/DDBJ databases">
        <authorList>
            <person name="Catto M.A."/>
            <person name="Jacobson A."/>
            <person name="Kennedy G."/>
            <person name="Labadie P."/>
            <person name="Hunt B.G."/>
            <person name="Srinivasan R."/>
        </authorList>
    </citation>
    <scope>NUCLEOTIDE SEQUENCE</scope>
    <source>
        <strain evidence="2">PL_HMW_Pooled</strain>
        <tissue evidence="2">Head</tissue>
    </source>
</reference>
<keyword evidence="2" id="KW-0547">Nucleotide-binding</keyword>